<sequence length="65" mass="7575">MGNDDIVKDSDSDDKKTQYPSSGCTERSHTPQRRVMCVILSQPPYKLLDSKNLKDHEIERHFNNR</sequence>
<name>A0A9D4CZZ1_DREPO</name>
<gene>
    <name evidence="2" type="ORF">DPMN_041986</name>
</gene>
<feature type="compositionally biased region" description="Basic and acidic residues" evidence="1">
    <location>
        <begin position="1"/>
        <end position="17"/>
    </location>
</feature>
<proteinExistence type="predicted"/>
<dbReference type="EMBL" id="JAIWYP010000011">
    <property type="protein sequence ID" value="KAH3735455.1"/>
    <property type="molecule type" value="Genomic_DNA"/>
</dbReference>
<evidence type="ECO:0000313" key="2">
    <source>
        <dbReference type="EMBL" id="KAH3735455.1"/>
    </source>
</evidence>
<dbReference type="AlphaFoldDB" id="A0A9D4CZZ1"/>
<protein>
    <submittedName>
        <fullName evidence="2">Uncharacterized protein</fullName>
    </submittedName>
</protein>
<keyword evidence="3" id="KW-1185">Reference proteome</keyword>
<reference evidence="2" key="2">
    <citation type="submission" date="2020-11" db="EMBL/GenBank/DDBJ databases">
        <authorList>
            <person name="McCartney M.A."/>
            <person name="Auch B."/>
            <person name="Kono T."/>
            <person name="Mallez S."/>
            <person name="Becker A."/>
            <person name="Gohl D.M."/>
            <person name="Silverstein K.A.T."/>
            <person name="Koren S."/>
            <person name="Bechman K.B."/>
            <person name="Herman A."/>
            <person name="Abrahante J.E."/>
            <person name="Garbe J."/>
        </authorList>
    </citation>
    <scope>NUCLEOTIDE SEQUENCE</scope>
    <source>
        <strain evidence="2">Duluth1</strain>
        <tissue evidence="2">Whole animal</tissue>
    </source>
</reference>
<reference evidence="2" key="1">
    <citation type="journal article" date="2019" name="bioRxiv">
        <title>The Genome of the Zebra Mussel, Dreissena polymorpha: A Resource for Invasive Species Research.</title>
        <authorList>
            <person name="McCartney M.A."/>
            <person name="Auch B."/>
            <person name="Kono T."/>
            <person name="Mallez S."/>
            <person name="Zhang Y."/>
            <person name="Obille A."/>
            <person name="Becker A."/>
            <person name="Abrahante J.E."/>
            <person name="Garbe J."/>
            <person name="Badalamenti J.P."/>
            <person name="Herman A."/>
            <person name="Mangelson H."/>
            <person name="Liachko I."/>
            <person name="Sullivan S."/>
            <person name="Sone E.D."/>
            <person name="Koren S."/>
            <person name="Silverstein K.A.T."/>
            <person name="Beckman K.B."/>
            <person name="Gohl D.M."/>
        </authorList>
    </citation>
    <scope>NUCLEOTIDE SEQUENCE</scope>
    <source>
        <strain evidence="2">Duluth1</strain>
        <tissue evidence="2">Whole animal</tissue>
    </source>
</reference>
<comment type="caution">
    <text evidence="2">The sequence shown here is derived from an EMBL/GenBank/DDBJ whole genome shotgun (WGS) entry which is preliminary data.</text>
</comment>
<dbReference type="Proteomes" id="UP000828390">
    <property type="component" value="Unassembled WGS sequence"/>
</dbReference>
<accession>A0A9D4CZZ1</accession>
<feature type="region of interest" description="Disordered" evidence="1">
    <location>
        <begin position="1"/>
        <end position="30"/>
    </location>
</feature>
<evidence type="ECO:0000313" key="3">
    <source>
        <dbReference type="Proteomes" id="UP000828390"/>
    </source>
</evidence>
<organism evidence="2 3">
    <name type="scientific">Dreissena polymorpha</name>
    <name type="common">Zebra mussel</name>
    <name type="synonym">Mytilus polymorpha</name>
    <dbReference type="NCBI Taxonomy" id="45954"/>
    <lineage>
        <taxon>Eukaryota</taxon>
        <taxon>Metazoa</taxon>
        <taxon>Spiralia</taxon>
        <taxon>Lophotrochozoa</taxon>
        <taxon>Mollusca</taxon>
        <taxon>Bivalvia</taxon>
        <taxon>Autobranchia</taxon>
        <taxon>Heteroconchia</taxon>
        <taxon>Euheterodonta</taxon>
        <taxon>Imparidentia</taxon>
        <taxon>Neoheterodontei</taxon>
        <taxon>Myida</taxon>
        <taxon>Dreissenoidea</taxon>
        <taxon>Dreissenidae</taxon>
        <taxon>Dreissena</taxon>
    </lineage>
</organism>
<evidence type="ECO:0000256" key="1">
    <source>
        <dbReference type="SAM" id="MobiDB-lite"/>
    </source>
</evidence>